<sequence length="60" mass="6480">MNTRHYCCEYYAIMALQAGAGKGSEADEGGRKCSPGMGPKCIRQAGRPQNTPEIQPALYC</sequence>
<dbReference type="Proteomes" id="UP000033163">
    <property type="component" value="Chromosome I"/>
</dbReference>
<dbReference type="PATRIC" id="fig|1073571.4.peg.1957"/>
<reference evidence="3" key="1">
    <citation type="submission" date="2015-03" db="EMBL/GenBank/DDBJ databases">
        <authorList>
            <person name="Wibberg D."/>
        </authorList>
    </citation>
    <scope>NUCLEOTIDE SEQUENCE [LARGE SCALE GENOMIC DNA]</scope>
</reference>
<dbReference type="KEGG" id="pri:PRIO_1865"/>
<accession>A0A0E4H9H1</accession>
<evidence type="ECO:0000256" key="1">
    <source>
        <dbReference type="SAM" id="MobiDB-lite"/>
    </source>
</evidence>
<proteinExistence type="predicted"/>
<gene>
    <name evidence="2" type="ORF">PRIO_1865</name>
</gene>
<dbReference type="HOGENOM" id="CLU_2937339_0_0_9"/>
<dbReference type="EMBL" id="LN831776">
    <property type="protein sequence ID" value="CQR54275.1"/>
    <property type="molecule type" value="Genomic_DNA"/>
</dbReference>
<dbReference type="AlphaFoldDB" id="A0A0E4H9H1"/>
<name>A0A0E4H9H1_9BACL</name>
<feature type="region of interest" description="Disordered" evidence="1">
    <location>
        <begin position="40"/>
        <end position="60"/>
    </location>
</feature>
<protein>
    <submittedName>
        <fullName evidence="2">Uncharacterized protein</fullName>
    </submittedName>
</protein>
<organism evidence="2 3">
    <name type="scientific">Paenibacillus riograndensis SBR5</name>
    <dbReference type="NCBI Taxonomy" id="1073571"/>
    <lineage>
        <taxon>Bacteria</taxon>
        <taxon>Bacillati</taxon>
        <taxon>Bacillota</taxon>
        <taxon>Bacilli</taxon>
        <taxon>Bacillales</taxon>
        <taxon>Paenibacillaceae</taxon>
        <taxon>Paenibacillus</taxon>
        <taxon>Paenibacillus sonchi group</taxon>
    </lineage>
</organism>
<evidence type="ECO:0000313" key="2">
    <source>
        <dbReference type="EMBL" id="CQR54275.1"/>
    </source>
</evidence>
<evidence type="ECO:0000313" key="3">
    <source>
        <dbReference type="Proteomes" id="UP000033163"/>
    </source>
</evidence>